<dbReference type="KEGG" id="pman:OU5_P0325"/>
<evidence type="ECO:0000256" key="1">
    <source>
        <dbReference type="SAM" id="MobiDB-lite"/>
    </source>
</evidence>
<name>A0A024ELB8_9PSED</name>
<organism evidence="2 3">
    <name type="scientific">Pseudomonas mandelii JR-1</name>
    <dbReference type="NCBI Taxonomy" id="1147786"/>
    <lineage>
        <taxon>Bacteria</taxon>
        <taxon>Pseudomonadati</taxon>
        <taxon>Pseudomonadota</taxon>
        <taxon>Gammaproteobacteria</taxon>
        <taxon>Pseudomonadales</taxon>
        <taxon>Pseudomonadaceae</taxon>
        <taxon>Pseudomonas</taxon>
    </lineage>
</organism>
<dbReference type="HOGENOM" id="CLU_3139694_0_0_6"/>
<dbReference type="AlphaFoldDB" id="A0A024ELB8"/>
<proteinExistence type="predicted"/>
<keyword evidence="2" id="KW-0614">Plasmid</keyword>
<feature type="compositionally biased region" description="Basic and acidic residues" evidence="1">
    <location>
        <begin position="1"/>
        <end position="10"/>
    </location>
</feature>
<gene>
    <name evidence="2" type="ORF">OU5_P0325</name>
</gene>
<accession>A0A024ELB8</accession>
<reference evidence="2 3" key="1">
    <citation type="journal article" date="2012" name="J. Bacteriol.">
        <title>Genome sequence of cold-adapted Pseudomonas mandelii strain JR-1.</title>
        <authorList>
            <person name="Jang S.H."/>
            <person name="Kim J."/>
            <person name="Kim J."/>
            <person name="Hong S."/>
            <person name="Lee C."/>
        </authorList>
    </citation>
    <scope>NUCLEOTIDE SEQUENCE [LARGE SCALE GENOMIC DNA]</scope>
    <source>
        <strain evidence="2 3">JR-1</strain>
        <plasmid evidence="3">Plasmid</plasmid>
    </source>
</reference>
<evidence type="ECO:0000313" key="3">
    <source>
        <dbReference type="Proteomes" id="UP000026913"/>
    </source>
</evidence>
<sequence length="49" mass="5501">MRQRQGRSEEQTYQLQRTGERSIRRCGNELTAQQDVPAKGVAAKAAQVV</sequence>
<dbReference type="EMBL" id="CP005961">
    <property type="protein sequence ID" value="AHZ73577.1"/>
    <property type="molecule type" value="Genomic_DNA"/>
</dbReference>
<geneLocation type="plasmid" evidence="3"/>
<feature type="region of interest" description="Disordered" evidence="1">
    <location>
        <begin position="1"/>
        <end position="24"/>
    </location>
</feature>
<dbReference type="Proteomes" id="UP000026913">
    <property type="component" value="Plasmid unnamed"/>
</dbReference>
<evidence type="ECO:0000313" key="2">
    <source>
        <dbReference type="EMBL" id="AHZ73577.1"/>
    </source>
</evidence>
<protein>
    <submittedName>
        <fullName evidence="2">Uncharacterized protein</fullName>
    </submittedName>
</protein>